<evidence type="ECO:0000313" key="2">
    <source>
        <dbReference type="EMBL" id="PMD06196.1"/>
    </source>
</evidence>
<dbReference type="Proteomes" id="UP000235598">
    <property type="component" value="Unassembled WGS sequence"/>
</dbReference>
<name>A0A2N6VPZ3_9MICO</name>
<feature type="compositionally biased region" description="Basic and acidic residues" evidence="1">
    <location>
        <begin position="11"/>
        <end position="24"/>
    </location>
</feature>
<accession>A0A2N6VPZ3</accession>
<organism evidence="2 3">
    <name type="scientific">Brevibacterium paucivorans</name>
    <dbReference type="NCBI Taxonomy" id="170994"/>
    <lineage>
        <taxon>Bacteria</taxon>
        <taxon>Bacillati</taxon>
        <taxon>Actinomycetota</taxon>
        <taxon>Actinomycetes</taxon>
        <taxon>Micrococcales</taxon>
        <taxon>Brevibacteriaceae</taxon>
        <taxon>Brevibacterium</taxon>
    </lineage>
</organism>
<reference evidence="2 3" key="1">
    <citation type="submission" date="2017-09" db="EMBL/GenBank/DDBJ databases">
        <title>Bacterial strain isolated from the female urinary microbiota.</title>
        <authorList>
            <person name="Thomas-White K."/>
            <person name="Kumar N."/>
            <person name="Forster S."/>
            <person name="Putonti C."/>
            <person name="Lawley T."/>
            <person name="Wolfe A.J."/>
        </authorList>
    </citation>
    <scope>NUCLEOTIDE SEQUENCE [LARGE SCALE GENOMIC DNA]</scope>
    <source>
        <strain evidence="2 3">UMB1301</strain>
    </source>
</reference>
<protein>
    <submittedName>
        <fullName evidence="2">Uncharacterized protein</fullName>
    </submittedName>
</protein>
<feature type="region of interest" description="Disordered" evidence="1">
    <location>
        <begin position="1"/>
        <end position="39"/>
    </location>
</feature>
<dbReference type="EMBL" id="PNHK01000001">
    <property type="protein sequence ID" value="PMD06196.1"/>
    <property type="molecule type" value="Genomic_DNA"/>
</dbReference>
<proteinExistence type="predicted"/>
<evidence type="ECO:0000256" key="1">
    <source>
        <dbReference type="SAM" id="MobiDB-lite"/>
    </source>
</evidence>
<dbReference type="AlphaFoldDB" id="A0A2N6VPZ3"/>
<evidence type="ECO:0000313" key="3">
    <source>
        <dbReference type="Proteomes" id="UP000235598"/>
    </source>
</evidence>
<comment type="caution">
    <text evidence="2">The sequence shown here is derived from an EMBL/GenBank/DDBJ whole genome shotgun (WGS) entry which is preliminary data.</text>
</comment>
<sequence length="191" mass="20348">MGGDGCGGRHRVPEGDERVAHVQDEPAGPQPSGTRRQRKRLPFARGGLRTLAAPTAVCASGGASCAVQRGSTRVLAPSESPAGQVSTSLPLGPQCEASGHHALDAPRFFVFWGVVGSGHRSPFLVRNPVTHYTRVVLNLLCWVNEVGACGDVADLRWRKAERCGGDGLRTDSAKRTVRRIVLRSLAHFAPI</sequence>
<gene>
    <name evidence="2" type="ORF">CJ199_02100</name>
</gene>